<keyword evidence="3" id="KW-0472">Membrane</keyword>
<dbReference type="EnsemblPlants" id="KEH15631">
    <property type="protein sequence ID" value="KEH15631"/>
    <property type="gene ID" value="MTR_0714s0010"/>
</dbReference>
<evidence type="ECO:0000313" key="8">
    <source>
        <dbReference type="EnsemblPlants" id="KEH15631"/>
    </source>
</evidence>
<reference evidence="7 9" key="1">
    <citation type="journal article" date="2011" name="Nature">
        <title>The Medicago genome provides insight into the evolution of rhizobial symbioses.</title>
        <authorList>
            <person name="Young N.D."/>
            <person name="Debelle F."/>
            <person name="Oldroyd G.E."/>
            <person name="Geurts R."/>
            <person name="Cannon S.B."/>
            <person name="Udvardi M.K."/>
            <person name="Benedito V.A."/>
            <person name="Mayer K.F."/>
            <person name="Gouzy J."/>
            <person name="Schoof H."/>
            <person name="Van de Peer Y."/>
            <person name="Proost S."/>
            <person name="Cook D.R."/>
            <person name="Meyers B.C."/>
            <person name="Spannagl M."/>
            <person name="Cheung F."/>
            <person name="De Mita S."/>
            <person name="Krishnakumar V."/>
            <person name="Gundlach H."/>
            <person name="Zhou S."/>
            <person name="Mudge J."/>
            <person name="Bharti A.K."/>
            <person name="Murray J.D."/>
            <person name="Naoumkina M.A."/>
            <person name="Rosen B."/>
            <person name="Silverstein K.A."/>
            <person name="Tang H."/>
            <person name="Rombauts S."/>
            <person name="Zhao P.X."/>
            <person name="Zhou P."/>
            <person name="Barbe V."/>
            <person name="Bardou P."/>
            <person name="Bechner M."/>
            <person name="Bellec A."/>
            <person name="Berger A."/>
            <person name="Berges H."/>
            <person name="Bidwell S."/>
            <person name="Bisseling T."/>
            <person name="Choisne N."/>
            <person name="Couloux A."/>
            <person name="Denny R."/>
            <person name="Deshpande S."/>
            <person name="Dai X."/>
            <person name="Doyle J.J."/>
            <person name="Dudez A.M."/>
            <person name="Farmer A.D."/>
            <person name="Fouteau S."/>
            <person name="Franken C."/>
            <person name="Gibelin C."/>
            <person name="Gish J."/>
            <person name="Goldstein S."/>
            <person name="Gonzalez A.J."/>
            <person name="Green P.J."/>
            <person name="Hallab A."/>
            <person name="Hartog M."/>
            <person name="Hua A."/>
            <person name="Humphray S.J."/>
            <person name="Jeong D.H."/>
            <person name="Jing Y."/>
            <person name="Jocker A."/>
            <person name="Kenton S.M."/>
            <person name="Kim D.J."/>
            <person name="Klee K."/>
            <person name="Lai H."/>
            <person name="Lang C."/>
            <person name="Lin S."/>
            <person name="Macmil S.L."/>
            <person name="Magdelenat G."/>
            <person name="Matthews L."/>
            <person name="McCorrison J."/>
            <person name="Monaghan E.L."/>
            <person name="Mun J.H."/>
            <person name="Najar F.Z."/>
            <person name="Nicholson C."/>
            <person name="Noirot C."/>
            <person name="O'Bleness M."/>
            <person name="Paule C.R."/>
            <person name="Poulain J."/>
            <person name="Prion F."/>
            <person name="Qin B."/>
            <person name="Qu C."/>
            <person name="Retzel E.F."/>
            <person name="Riddle C."/>
            <person name="Sallet E."/>
            <person name="Samain S."/>
            <person name="Samson N."/>
            <person name="Sanders I."/>
            <person name="Saurat O."/>
            <person name="Scarpelli C."/>
            <person name="Schiex T."/>
            <person name="Segurens B."/>
            <person name="Severin A.J."/>
            <person name="Sherrier D.J."/>
            <person name="Shi R."/>
            <person name="Sims S."/>
            <person name="Singer S.R."/>
            <person name="Sinharoy S."/>
            <person name="Sterck L."/>
            <person name="Viollet A."/>
            <person name="Wang B.B."/>
            <person name="Wang K."/>
            <person name="Wang M."/>
            <person name="Wang X."/>
            <person name="Warfsmann J."/>
            <person name="Weissenbach J."/>
            <person name="White D.D."/>
            <person name="White J.D."/>
            <person name="Wiley G.B."/>
            <person name="Wincker P."/>
            <person name="Xing Y."/>
            <person name="Yang L."/>
            <person name="Yao Z."/>
            <person name="Ying F."/>
            <person name="Zhai J."/>
            <person name="Zhou L."/>
            <person name="Zuber A."/>
            <person name="Denarie J."/>
            <person name="Dixon R.A."/>
            <person name="May G.D."/>
            <person name="Schwartz D.C."/>
            <person name="Rogers J."/>
            <person name="Quetier F."/>
            <person name="Town C.D."/>
            <person name="Roe B.A."/>
        </authorList>
    </citation>
    <scope>NUCLEOTIDE SEQUENCE [LARGE SCALE GENOMIC DNA]</scope>
    <source>
        <strain evidence="7">A17</strain>
        <strain evidence="8 9">cv. Jemalong A17</strain>
    </source>
</reference>
<dbReference type="PANTHER" id="PTHR30258">
    <property type="entry name" value="TYPE II SECRETION SYSTEM PROTEIN GSPE-RELATED"/>
    <property type="match status" value="1"/>
</dbReference>
<accession>A0A072TEF7</accession>
<proteinExistence type="predicted"/>
<sequence length="1902" mass="203903">MSVAPAAASAELTVPAHLLSHVVCAEGEGGSLTLYVDQRSKSAAAFQTWLQRLDESAIAYSVTSVTAAELERHRRQQATTASDDPSLAMQQEARLLLKLVDAAGISDAHVLQRRDHTEVQVRIDGDLMTSNRFSFRAEEGARFVGAIYNGLASNKPPSLAPREFQDALIDGHTLAGTGLSTVRIIRGPAEPVNSGGGFLIARFQSRPGAKRTMSRAEAIHALQLTVPAIPDTATSAIRWRGFPKSQVARIIRLGHMPHGLVAFTGPVGSGKTQTMDDLLQYLAERYPGRRQITIEDPPEFEKPWAIVLAVNAMTYLALLHKTLRMDPNILQMAEIRTADEAVATLQAALTGRLVLTTSHVTDPFRFFQRLEDLDPHQLAKAKTCDHEQVIGVIGVRLVPQLCPDCRVRLLDTPAHGVAPDVVDALLSWGGISQVHVRGAGCPTCLGRGVTGRQVIAEVVETDELLMADVRNRPIAEVKRAHHARPDSDYSMLAYAVAHVLAGRVDPTDAHAHIALRPRRDERLPSIEELTLPWKLRARFYEDAIHQMPQGDSPFEIFRDLQQSLLRRKKRTDAQRVHRAMRTIEDGESLVRALGADVGTVERSILEIGEQKNSGGLAAAMQQILDERARVTRIQSAAWGAVFEPLVCVGAMQSFFYVLGTEVMPAIESLVPRTHWNTLTHLLDWFGWLGTGAGPIVTAVGAIAAGVAATRALPVWTGRGRQWVERHLFVFRYYRELQGTTWLLGFVAQVKAGVPQANALAQQIRHASPWLASRLRPVYRSLIEGERLGDALRKSKLDFPSPDLIERIGRLDGGEGGVERMELLATEHAAKLEKRLRTLQRADREHDELGRDVRETCNSTARRAEMGEVLGTWWGRIMMLLGIAAVVGVIVASKSGGKVSNQASDITLFQGEARQQLGNTPNGYTNCTTANTAALITAGIVPPGMVRAGALTNRWGGAVTLAPVNNGAQCSVTLAGITDTKECSKLATTLQDYDSLVIGTTTFTKDALPDAMFATRDSAMSTVRADIEIGHEGVLADLEFSDLYLEATGRAWYKTWALDPLRHEITGSALAGVTRLRQHIEASVSKREFRIKWDGVGMRGALFETRAGEMYVLRRNLPHALPFHTLGYGQRVESALLAPAIRTGGLVLFTGGASSGKTVGLTAWTVAMMRTYGGAGYTVENPIEIELEGDYTGEDGVTGTLYQKEIDEDEQFGHEIRRRLRGGPNLLMIGELRNADAVAQALLAATSGVVVGASYHANDQITGLQRLSGMVRDAGFDGGLFANGLAAVIHQQMVLTQREGEITRQLRVSPLILTGSRNETGIRSQLHGVDFRQLSTEVDHQRRVMANFLTVNAQRETLRVLGPDSRADAAAEMRALQAEVFAAACVAAAQAQIGVASDGIAVAWPAGMVALAGATCATRTDGTGRLVYAGVPTLPGVAGVMLDRLNGSALWSTVRVAGTAQPLVGGQPTTVPTLFAAGTLIYQSRAILGTWYGALMWLVMAGSLTVWLQHSATAIKVAGAGNQAQVVASAMGRYVKDHGADLAATATAAQPVTVSMNDLQAGGYLVAGVSSTNVYRQQWFAQVLQPQPGQLQTMLFSSGGVAIPARDVATVAAQSSGRGNLGGFVPYPNQAGDATLQPTIAVGAGGSFRQSLVSYANPGSGHLAMLVGVADAPSDNGFLYRVPMPNRPELNNMQTDLGLTDTQGVAHDINGVNTANANTFRLANGAGMKGDQGGAIELGDMAGNNPGQAPYIDFHLGGQGAQDFNARFQNNADGNIRVSGAKGNGSLDVEGTLQAGNIATPGTYCPTNGKIAGNADGSGQILSCQFHTWMPIGGRWLRYGYYTVWDGTWVPQPTCPNGGGVQIQVTPQNFVVNDTTAVNTGPATWTGNGWQVHLTDGNGNGIP</sequence>
<protein>
    <submittedName>
        <fullName evidence="7">Type II/IV secretion system protein, putative</fullName>
    </submittedName>
</protein>
<dbReference type="InterPro" id="IPR014911">
    <property type="entry name" value="PilS_N"/>
</dbReference>
<keyword evidence="3" id="KW-0812">Transmembrane</keyword>
<dbReference type="InterPro" id="IPR007001">
    <property type="entry name" value="Shufflon_N"/>
</dbReference>
<feature type="domain" description="Bacterial type II secretion system protein E" evidence="4">
    <location>
        <begin position="237"/>
        <end position="472"/>
    </location>
</feature>
<dbReference type="InterPro" id="IPR027417">
    <property type="entry name" value="P-loop_NTPase"/>
</dbReference>
<evidence type="ECO:0000256" key="3">
    <source>
        <dbReference type="SAM" id="Phobius"/>
    </source>
</evidence>
<evidence type="ECO:0000259" key="5">
    <source>
        <dbReference type="Pfam" id="PF04917"/>
    </source>
</evidence>
<dbReference type="SUPFAM" id="SSF54523">
    <property type="entry name" value="Pili subunits"/>
    <property type="match status" value="1"/>
</dbReference>
<evidence type="ECO:0000259" key="4">
    <source>
        <dbReference type="Pfam" id="PF00437"/>
    </source>
</evidence>
<feature type="transmembrane region" description="Helical" evidence="3">
    <location>
        <begin position="872"/>
        <end position="891"/>
    </location>
</feature>
<keyword evidence="1" id="KW-0547">Nucleotide-binding</keyword>
<name>A0A072TEF7_MEDTR</name>
<dbReference type="Pfam" id="PF00437">
    <property type="entry name" value="T2SSE"/>
    <property type="match status" value="2"/>
</dbReference>
<dbReference type="Gene3D" id="3.40.50.300">
    <property type="entry name" value="P-loop containing nucleotide triphosphate hydrolases"/>
    <property type="match status" value="2"/>
</dbReference>
<dbReference type="PANTHER" id="PTHR30258:SF3">
    <property type="entry name" value="SLL1921 PROTEIN"/>
    <property type="match status" value="1"/>
</dbReference>
<dbReference type="GO" id="GO:0016887">
    <property type="term" value="F:ATP hydrolysis activity"/>
    <property type="evidence" value="ECO:0000318"/>
    <property type="project" value="GO_Central"/>
</dbReference>
<reference evidence="7 9" key="2">
    <citation type="journal article" date="2014" name="BMC Genomics">
        <title>An improved genome release (version Mt4.0) for the model legume Medicago truncatula.</title>
        <authorList>
            <person name="Tang H."/>
            <person name="Krishnakumar V."/>
            <person name="Bidwell S."/>
            <person name="Rosen B."/>
            <person name="Chan A."/>
            <person name="Zhou S."/>
            <person name="Gentzbittel L."/>
            <person name="Childs K.L."/>
            <person name="Yandell M."/>
            <person name="Gundlach H."/>
            <person name="Mayer K.F."/>
            <person name="Schwartz D.C."/>
            <person name="Town C.D."/>
        </authorList>
    </citation>
    <scope>GENOME REANNOTATION</scope>
    <source>
        <strain evidence="7">A17</strain>
        <strain evidence="8 9">cv. Jemalong A17</strain>
    </source>
</reference>
<feature type="domain" description="Bacterial type II secretion system protein E" evidence="4">
    <location>
        <begin position="1088"/>
        <end position="1294"/>
    </location>
</feature>
<evidence type="ECO:0000256" key="2">
    <source>
        <dbReference type="ARBA" id="ARBA00022840"/>
    </source>
</evidence>
<feature type="transmembrane region" description="Helical" evidence="3">
    <location>
        <begin position="684"/>
        <end position="708"/>
    </location>
</feature>
<dbReference type="SUPFAM" id="SSF52540">
    <property type="entry name" value="P-loop containing nucleoside triphosphate hydrolases"/>
    <property type="match status" value="2"/>
</dbReference>
<dbReference type="Pfam" id="PF04917">
    <property type="entry name" value="Shufflon_N"/>
    <property type="match status" value="1"/>
</dbReference>
<organism evidence="7 9">
    <name type="scientific">Medicago truncatula</name>
    <name type="common">Barrel medic</name>
    <name type="synonym">Medicago tribuloides</name>
    <dbReference type="NCBI Taxonomy" id="3880"/>
    <lineage>
        <taxon>Eukaryota</taxon>
        <taxon>Viridiplantae</taxon>
        <taxon>Streptophyta</taxon>
        <taxon>Embryophyta</taxon>
        <taxon>Tracheophyta</taxon>
        <taxon>Spermatophyta</taxon>
        <taxon>Magnoliopsida</taxon>
        <taxon>eudicotyledons</taxon>
        <taxon>Gunneridae</taxon>
        <taxon>Pentapetalae</taxon>
        <taxon>rosids</taxon>
        <taxon>fabids</taxon>
        <taxon>Fabales</taxon>
        <taxon>Fabaceae</taxon>
        <taxon>Papilionoideae</taxon>
        <taxon>50 kb inversion clade</taxon>
        <taxon>NPAAA clade</taxon>
        <taxon>Hologalegina</taxon>
        <taxon>IRL clade</taxon>
        <taxon>Trifolieae</taxon>
        <taxon>Medicago</taxon>
    </lineage>
</organism>
<dbReference type="GO" id="GO:0005524">
    <property type="term" value="F:ATP binding"/>
    <property type="evidence" value="ECO:0007669"/>
    <property type="project" value="UniProtKB-KW"/>
</dbReference>
<reference evidence="8" key="3">
    <citation type="submission" date="2015-06" db="UniProtKB">
        <authorList>
            <consortium name="EnsemblPlants"/>
        </authorList>
    </citation>
    <scope>IDENTIFICATION</scope>
    <source>
        <strain evidence="8">cv. Jemalong A17</strain>
    </source>
</reference>
<evidence type="ECO:0000256" key="1">
    <source>
        <dbReference type="ARBA" id="ARBA00022741"/>
    </source>
</evidence>
<dbReference type="Pfam" id="PF08805">
    <property type="entry name" value="PilS"/>
    <property type="match status" value="1"/>
</dbReference>
<keyword evidence="3" id="KW-1133">Transmembrane helix</keyword>
<dbReference type="InterPro" id="IPR045584">
    <property type="entry name" value="Pilin-like"/>
</dbReference>
<dbReference type="HOGENOM" id="CLU_235805_0_0_1"/>
<dbReference type="Proteomes" id="UP000002051">
    <property type="component" value="Unassembled WGS sequence"/>
</dbReference>
<keyword evidence="9" id="KW-1185">Reference proteome</keyword>
<feature type="domain" description="Type 4 secretion system PilS N-terminal" evidence="6">
    <location>
        <begin position="899"/>
        <end position="1004"/>
    </location>
</feature>
<gene>
    <name evidence="7" type="ORF">MTR_0714s0010</name>
</gene>
<evidence type="ECO:0000313" key="7">
    <source>
        <dbReference type="EMBL" id="KEH15631.1"/>
    </source>
</evidence>
<dbReference type="EMBL" id="KL403438">
    <property type="protein sequence ID" value="KEH15631.1"/>
    <property type="molecule type" value="Genomic_DNA"/>
</dbReference>
<feature type="domain" description="Bacterial shufflon protein N-terminal" evidence="5">
    <location>
        <begin position="1521"/>
        <end position="1736"/>
    </location>
</feature>
<dbReference type="Gene3D" id="3.30.1690.10">
    <property type="entry name" value="TcpA-like pilin"/>
    <property type="match status" value="1"/>
</dbReference>
<evidence type="ECO:0000259" key="6">
    <source>
        <dbReference type="Pfam" id="PF08805"/>
    </source>
</evidence>
<keyword evidence="2" id="KW-0067">ATP-binding</keyword>
<evidence type="ECO:0000313" key="9">
    <source>
        <dbReference type="Proteomes" id="UP000002051"/>
    </source>
</evidence>
<dbReference type="InterPro" id="IPR001482">
    <property type="entry name" value="T2SS/T4SS_dom"/>
</dbReference>
<dbReference type="GO" id="GO:0005886">
    <property type="term" value="C:plasma membrane"/>
    <property type="evidence" value="ECO:0000318"/>
    <property type="project" value="GO_Central"/>
</dbReference>
<feature type="non-terminal residue" evidence="7">
    <location>
        <position position="1"/>
    </location>
</feature>